<accession>A0A1Q2HTM7</accession>
<evidence type="ECO:0008006" key="3">
    <source>
        <dbReference type="Google" id="ProtNLM"/>
    </source>
</evidence>
<proteinExistence type="predicted"/>
<protein>
    <recommendedName>
        <fullName evidence="3">CobQ/CobB/MinD/ParA nucleotide binding domain protein</fullName>
    </recommendedName>
</protein>
<dbReference type="KEGG" id="cgv:CGLAU_00880"/>
<dbReference type="EMBL" id="CP019688">
    <property type="protein sequence ID" value="AQQ14170.1"/>
    <property type="molecule type" value="Genomic_DNA"/>
</dbReference>
<dbReference type="AlphaFoldDB" id="A0A1Q2HTM7"/>
<reference evidence="1 2" key="1">
    <citation type="submission" date="2016-12" db="EMBL/GenBank/DDBJ databases">
        <authorList>
            <person name="Song W.-J."/>
            <person name="Kurnit D.M."/>
        </authorList>
    </citation>
    <scope>NUCLEOTIDE SEQUENCE [LARGE SCALE GENOMIC DNA]</scope>
    <source>
        <strain evidence="1 2">DSM 30827</strain>
    </source>
</reference>
<dbReference type="Proteomes" id="UP000217209">
    <property type="component" value="Chromosome"/>
</dbReference>
<evidence type="ECO:0000313" key="1">
    <source>
        <dbReference type="EMBL" id="AQQ14170.1"/>
    </source>
</evidence>
<sequence length="305" mass="30411">MVEVGDEVQLARMQPKAFASLIDGSLGPPTPTPTTFVITASPGAAPPGAFVLPAQAADLLRALGALSLRGEPDPAAAGAVIAVVGAAGGAGVSTLAAAVSARAGAGSVLVDAHPRSGGLDLLLGIEEVPGARWGEIELGEGVIARGDLLRALPSTDAQVAVLTVARTTIVDPFPLRAEDVDAAVAACASDGVTVIDAPASAIPPRCDLAGIVVPAQLRPAAAAAAIVAQCDAAGIAHGLIVRDCAWASLNQSELERVTGSRVLARLRTCRGLARTIERGGLPARLPRPLAHAADAVLAEATRGAR</sequence>
<keyword evidence="2" id="KW-1185">Reference proteome</keyword>
<dbReference type="Gene3D" id="3.40.50.300">
    <property type="entry name" value="P-loop containing nucleotide triphosphate hydrolases"/>
    <property type="match status" value="1"/>
</dbReference>
<evidence type="ECO:0000313" key="2">
    <source>
        <dbReference type="Proteomes" id="UP000217209"/>
    </source>
</evidence>
<organism evidence="1 2">
    <name type="scientific">Corynebacterium glaucum</name>
    <dbReference type="NCBI Taxonomy" id="187491"/>
    <lineage>
        <taxon>Bacteria</taxon>
        <taxon>Bacillati</taxon>
        <taxon>Actinomycetota</taxon>
        <taxon>Actinomycetes</taxon>
        <taxon>Mycobacteriales</taxon>
        <taxon>Corynebacteriaceae</taxon>
        <taxon>Corynebacterium</taxon>
    </lineage>
</organism>
<dbReference type="InterPro" id="IPR027417">
    <property type="entry name" value="P-loop_NTPase"/>
</dbReference>
<gene>
    <name evidence="1" type="ORF">CGLAU_00880</name>
</gene>
<name>A0A1Q2HTM7_9CORY</name>
<dbReference type="SUPFAM" id="SSF52540">
    <property type="entry name" value="P-loop containing nucleoside triphosphate hydrolases"/>
    <property type="match status" value="1"/>
</dbReference>